<keyword evidence="1" id="KW-0732">Signal</keyword>
<accession>A0A240BZ96</accession>
<evidence type="ECO:0000313" key="3">
    <source>
        <dbReference type="Proteomes" id="UP000215134"/>
    </source>
</evidence>
<evidence type="ECO:0000256" key="1">
    <source>
        <dbReference type="SAM" id="SignalP"/>
    </source>
</evidence>
<proteinExistence type="predicted"/>
<protein>
    <submittedName>
        <fullName evidence="2">Uncharacterized protein</fullName>
    </submittedName>
</protein>
<dbReference type="GeneID" id="75030031"/>
<gene>
    <name evidence="2" type="ORF">SAMEA4384070_02207</name>
</gene>
<sequence>MIKRIGPLLTLVVPSSAPAALALTGAVGTAAADRGIITIMAEAENNHLN</sequence>
<feature type="signal peptide" evidence="1">
    <location>
        <begin position="1"/>
        <end position="19"/>
    </location>
</feature>
<organism evidence="2 3">
    <name type="scientific">Serratia ficaria</name>
    <dbReference type="NCBI Taxonomy" id="61651"/>
    <lineage>
        <taxon>Bacteria</taxon>
        <taxon>Pseudomonadati</taxon>
        <taxon>Pseudomonadota</taxon>
        <taxon>Gammaproteobacteria</taxon>
        <taxon>Enterobacterales</taxon>
        <taxon>Yersiniaceae</taxon>
        <taxon>Serratia</taxon>
    </lineage>
</organism>
<keyword evidence="3" id="KW-1185">Reference proteome</keyword>
<evidence type="ECO:0000313" key="2">
    <source>
        <dbReference type="EMBL" id="SNW00672.1"/>
    </source>
</evidence>
<dbReference type="KEGG" id="sfj:SAMEA4384070_2207"/>
<dbReference type="AlphaFoldDB" id="A0A240BZ96"/>
<dbReference type="EMBL" id="LT906479">
    <property type="protein sequence ID" value="SNW00672.1"/>
    <property type="molecule type" value="Genomic_DNA"/>
</dbReference>
<feature type="chain" id="PRO_5012173121" evidence="1">
    <location>
        <begin position="20"/>
        <end position="49"/>
    </location>
</feature>
<name>A0A240BZ96_SERFI</name>
<dbReference type="RefSeq" id="WP_165283070.1">
    <property type="nucleotide sequence ID" value="NZ_CABITV010000007.1"/>
</dbReference>
<dbReference type="Proteomes" id="UP000215134">
    <property type="component" value="Chromosome 1"/>
</dbReference>
<reference evidence="2 3" key="1">
    <citation type="submission" date="2017-06" db="EMBL/GenBank/DDBJ databases">
        <authorList>
            <consortium name="Pathogen Informatics"/>
        </authorList>
    </citation>
    <scope>NUCLEOTIDE SEQUENCE [LARGE SCALE GENOMIC DNA]</scope>
    <source>
        <strain evidence="2 3">NCTC12148</strain>
    </source>
</reference>